<organism evidence="3 4">
    <name type="scientific">Seminavis robusta</name>
    <dbReference type="NCBI Taxonomy" id="568900"/>
    <lineage>
        <taxon>Eukaryota</taxon>
        <taxon>Sar</taxon>
        <taxon>Stramenopiles</taxon>
        <taxon>Ochrophyta</taxon>
        <taxon>Bacillariophyta</taxon>
        <taxon>Bacillariophyceae</taxon>
        <taxon>Bacillariophycidae</taxon>
        <taxon>Naviculales</taxon>
        <taxon>Naviculaceae</taxon>
        <taxon>Seminavis</taxon>
    </lineage>
</organism>
<sequence>MSNSNSNNNDNYDADLLKIAELRLQLGTSENCQEEDESKQTQDDHDGSSSHSSPDHSLAATAAAPPAVSPLPTSTTRSGFGVKENTTAASLETAGDLELVELTQKFGATLPMGHNSHDRTTDDAHSPLHTIPMRQPEYFGQPQTCPGAYAVVGPCFATDSVNHSNAGRNTGASDGGFYNLIEEIADNEVIAHPIDDDQQIDLLPNAVPLPTNQRSRDYYRYWRQKLLCFLSVEINVAFLLYLFFS</sequence>
<dbReference type="Proteomes" id="UP001153069">
    <property type="component" value="Unassembled WGS sequence"/>
</dbReference>
<name>A0A9N8F0G5_9STRA</name>
<keyword evidence="2" id="KW-0812">Transmembrane</keyword>
<dbReference type="AlphaFoldDB" id="A0A9N8F0G5"/>
<keyword evidence="4" id="KW-1185">Reference proteome</keyword>
<evidence type="ECO:0000313" key="3">
    <source>
        <dbReference type="EMBL" id="CAB9531427.1"/>
    </source>
</evidence>
<dbReference type="EMBL" id="CAICTM010003523">
    <property type="protein sequence ID" value="CAB9531427.1"/>
    <property type="molecule type" value="Genomic_DNA"/>
</dbReference>
<feature type="compositionally biased region" description="Basic and acidic residues" evidence="1">
    <location>
        <begin position="38"/>
        <end position="48"/>
    </location>
</feature>
<keyword evidence="2" id="KW-0472">Membrane</keyword>
<comment type="caution">
    <text evidence="3">The sequence shown here is derived from an EMBL/GenBank/DDBJ whole genome shotgun (WGS) entry which is preliminary data.</text>
</comment>
<accession>A0A9N8F0G5</accession>
<evidence type="ECO:0000256" key="1">
    <source>
        <dbReference type="SAM" id="MobiDB-lite"/>
    </source>
</evidence>
<evidence type="ECO:0000256" key="2">
    <source>
        <dbReference type="SAM" id="Phobius"/>
    </source>
</evidence>
<proteinExistence type="predicted"/>
<reference evidence="3" key="1">
    <citation type="submission" date="2020-06" db="EMBL/GenBank/DDBJ databases">
        <authorList>
            <consortium name="Plant Systems Biology data submission"/>
        </authorList>
    </citation>
    <scope>NUCLEOTIDE SEQUENCE</scope>
    <source>
        <strain evidence="3">D6</strain>
    </source>
</reference>
<feature type="transmembrane region" description="Helical" evidence="2">
    <location>
        <begin position="226"/>
        <end position="244"/>
    </location>
</feature>
<protein>
    <submittedName>
        <fullName evidence="3">Uncharacterized protein</fullName>
    </submittedName>
</protein>
<feature type="region of interest" description="Disordered" evidence="1">
    <location>
        <begin position="27"/>
        <end position="82"/>
    </location>
</feature>
<feature type="compositionally biased region" description="Low complexity" evidence="1">
    <location>
        <begin position="49"/>
        <end position="76"/>
    </location>
</feature>
<evidence type="ECO:0000313" key="4">
    <source>
        <dbReference type="Proteomes" id="UP001153069"/>
    </source>
</evidence>
<gene>
    <name evidence="3" type="ORF">SEMRO_3525_G348920.1</name>
</gene>
<keyword evidence="2" id="KW-1133">Transmembrane helix</keyword>